<evidence type="ECO:0000313" key="2">
    <source>
        <dbReference type="EMBL" id="MCD2165993.1"/>
    </source>
</evidence>
<dbReference type="GO" id="GO:0005507">
    <property type="term" value="F:copper ion binding"/>
    <property type="evidence" value="ECO:0007669"/>
    <property type="project" value="TreeGrafter"/>
</dbReference>
<dbReference type="AlphaFoldDB" id="A0AAW4XYA3"/>
<sequence>MMHPLAMDPGASGLCLVAWASTTVDSESAAQALAQAGVQARLAACAQVEKIHSHYWWDGQLQQADEWRITWKTTPQSLPALQRLLLPLHPYALPQWLWGETAASPAYAAWVAGEVGPALQA</sequence>
<reference evidence="2 3" key="1">
    <citation type="submission" date="2021-11" db="EMBL/GenBank/DDBJ databases">
        <title>Genome sequence.</title>
        <authorList>
            <person name="Sun Q."/>
        </authorList>
    </citation>
    <scope>NUCLEOTIDE SEQUENCE [LARGE SCALE GENOMIC DNA]</scope>
    <source>
        <strain evidence="2 3">KCTC 12005</strain>
    </source>
</reference>
<dbReference type="EMBL" id="JAJNCT010000010">
    <property type="protein sequence ID" value="MCD2165993.1"/>
    <property type="molecule type" value="Genomic_DNA"/>
</dbReference>
<dbReference type="Proteomes" id="UP001199260">
    <property type="component" value="Unassembled WGS sequence"/>
</dbReference>
<dbReference type="Gene3D" id="3.30.70.120">
    <property type="match status" value="1"/>
</dbReference>
<dbReference type="GO" id="GO:0010038">
    <property type="term" value="P:response to metal ion"/>
    <property type="evidence" value="ECO:0007669"/>
    <property type="project" value="InterPro"/>
</dbReference>
<dbReference type="SUPFAM" id="SSF54913">
    <property type="entry name" value="GlnB-like"/>
    <property type="match status" value="1"/>
</dbReference>
<protein>
    <submittedName>
        <fullName evidence="2">Divalent-cation tolerance protein CutA</fullName>
    </submittedName>
</protein>
<organism evidence="2 3">
    <name type="scientific">Comamonas koreensis</name>
    <dbReference type="NCBI Taxonomy" id="160825"/>
    <lineage>
        <taxon>Bacteria</taxon>
        <taxon>Pseudomonadati</taxon>
        <taxon>Pseudomonadota</taxon>
        <taxon>Betaproteobacteria</taxon>
        <taxon>Burkholderiales</taxon>
        <taxon>Comamonadaceae</taxon>
        <taxon>Comamonas</taxon>
    </lineage>
</organism>
<comment type="caution">
    <text evidence="2">The sequence shown here is derived from an EMBL/GenBank/DDBJ whole genome shotgun (WGS) entry which is preliminary data.</text>
</comment>
<dbReference type="InterPro" id="IPR011322">
    <property type="entry name" value="N-reg_PII-like_a/b"/>
</dbReference>
<dbReference type="RefSeq" id="WP_230775319.1">
    <property type="nucleotide sequence ID" value="NZ_JAJNCT010000010.1"/>
</dbReference>
<evidence type="ECO:0000313" key="3">
    <source>
        <dbReference type="Proteomes" id="UP001199260"/>
    </source>
</evidence>
<dbReference type="Pfam" id="PF03091">
    <property type="entry name" value="CutA1"/>
    <property type="match status" value="1"/>
</dbReference>
<evidence type="ECO:0000256" key="1">
    <source>
        <dbReference type="ARBA" id="ARBA00010169"/>
    </source>
</evidence>
<name>A0AAW4XYA3_9BURK</name>
<accession>A0AAW4XYA3</accession>
<keyword evidence="3" id="KW-1185">Reference proteome</keyword>
<dbReference type="PANTHER" id="PTHR23419">
    <property type="entry name" value="DIVALENT CATION TOLERANCE CUTA-RELATED"/>
    <property type="match status" value="1"/>
</dbReference>
<dbReference type="PANTHER" id="PTHR23419:SF8">
    <property type="entry name" value="FI09726P"/>
    <property type="match status" value="1"/>
</dbReference>
<dbReference type="InterPro" id="IPR015867">
    <property type="entry name" value="N-reg_PII/ATP_PRibTrfase_C"/>
</dbReference>
<comment type="similarity">
    <text evidence="1">Belongs to the CutA family.</text>
</comment>
<proteinExistence type="inferred from homology"/>
<dbReference type="InterPro" id="IPR004323">
    <property type="entry name" value="Ion_tolerance_CutA"/>
</dbReference>
<gene>
    <name evidence="2" type="ORF">LPW39_12695</name>
</gene>